<dbReference type="RefSeq" id="WP_014655996.1">
    <property type="nucleotide sequence ID" value="NC_017731.1"/>
</dbReference>
<dbReference type="Proteomes" id="UP000005012">
    <property type="component" value="Chromosome"/>
</dbReference>
<reference evidence="1 2" key="1">
    <citation type="journal article" date="2012" name="J. Bacteriol.">
        <title>Complete Genome Sequence of Providencia stuartii Clinical Isolate MRSN 2154.</title>
        <authorList>
            <person name="Clifford R.J."/>
            <person name="Hang J."/>
            <person name="Riley M.C."/>
            <person name="Onmus-Leone F."/>
            <person name="Kuschner R.A."/>
            <person name="Lesho E.P."/>
            <person name="Waterman P.E."/>
        </authorList>
    </citation>
    <scope>NUCLEOTIDE SEQUENCE [LARGE SCALE GENOMIC DNA]</scope>
    <source>
        <strain evidence="1 2">MRSN 2154</strain>
    </source>
</reference>
<dbReference type="PATRIC" id="fig|1157951.4.peg.17"/>
<dbReference type="HOGENOM" id="CLU_157224_0_0_6"/>
<gene>
    <name evidence="1" type="ordered locus">S70_00080</name>
</gene>
<reference evidence="2" key="2">
    <citation type="submission" date="2012-04" db="EMBL/GenBank/DDBJ databases">
        <title>Complete genome sequence of Providencia stuartii clinical isolate MRSN 2154.</title>
        <authorList>
            <person name="Clifford R.J."/>
            <person name="Hang J."/>
            <person name="Riley M.C."/>
            <person name="Onmus-Leone F."/>
            <person name="Kuschner R.A."/>
            <person name="Lesho E.P."/>
            <person name="Waterman P.E."/>
        </authorList>
    </citation>
    <scope>NUCLEOTIDE SEQUENCE [LARGE SCALE GENOMIC DNA]</scope>
    <source>
        <strain evidence="2">MRSN 2154</strain>
    </source>
</reference>
<dbReference type="AlphaFoldDB" id="A0A140NGA8"/>
<proteinExistence type="predicted"/>
<organism evidence="1 2">
    <name type="scientific">Providencia stuartii (strain MRSN 2154)</name>
    <dbReference type="NCBI Taxonomy" id="1157951"/>
    <lineage>
        <taxon>Bacteria</taxon>
        <taxon>Pseudomonadati</taxon>
        <taxon>Pseudomonadota</taxon>
        <taxon>Gammaproteobacteria</taxon>
        <taxon>Enterobacterales</taxon>
        <taxon>Morganellaceae</taxon>
        <taxon>Providencia</taxon>
    </lineage>
</organism>
<sequence length="132" mass="14946">MSTSIPLSLCVYSNPTQTKYDIDTGFNAEQEYKNLKSAYIVGIRDKTGKIMTESVFLSDINDKKDAKLADVSAEIFKQHKPTKHLVPKIHTMPISKLRFNLTNGTIKDAFSENEIDMLYADFYMKNSIDGRG</sequence>
<name>A0A140NGA8_PROSM</name>
<evidence type="ECO:0000313" key="2">
    <source>
        <dbReference type="Proteomes" id="UP000005012"/>
    </source>
</evidence>
<dbReference type="OrthoDB" id="6463945at2"/>
<protein>
    <submittedName>
        <fullName evidence="1">Negative control protein of sporulation</fullName>
    </submittedName>
</protein>
<dbReference type="EMBL" id="CP003488">
    <property type="protein sequence ID" value="AFH91921.1"/>
    <property type="molecule type" value="Genomic_DNA"/>
</dbReference>
<evidence type="ECO:0000313" key="1">
    <source>
        <dbReference type="EMBL" id="AFH91921.1"/>
    </source>
</evidence>
<dbReference type="KEGG" id="psi:S70_00080"/>
<accession>A0A140NGA8</accession>